<dbReference type="GO" id="GO:0010608">
    <property type="term" value="P:post-transcriptional regulation of gene expression"/>
    <property type="evidence" value="ECO:0007669"/>
    <property type="project" value="TreeGrafter"/>
</dbReference>
<dbReference type="InterPro" id="IPR016024">
    <property type="entry name" value="ARM-type_fold"/>
</dbReference>
<evidence type="ECO:0000256" key="4">
    <source>
        <dbReference type="PROSITE-ProRule" id="PRU00317"/>
    </source>
</evidence>
<evidence type="ECO:0000256" key="1">
    <source>
        <dbReference type="ARBA" id="ARBA00022473"/>
    </source>
</evidence>
<evidence type="ECO:0000313" key="6">
    <source>
        <dbReference type="Proteomes" id="UP000050741"/>
    </source>
</evidence>
<dbReference type="PROSITE" id="PS50303">
    <property type="entry name" value="PUM_HD"/>
    <property type="match status" value="1"/>
</dbReference>
<dbReference type="GO" id="GO:0030154">
    <property type="term" value="P:cell differentiation"/>
    <property type="evidence" value="ECO:0007669"/>
    <property type="project" value="UniProtKB-KW"/>
</dbReference>
<dbReference type="GO" id="GO:0003730">
    <property type="term" value="F:mRNA 3'-UTR binding"/>
    <property type="evidence" value="ECO:0007669"/>
    <property type="project" value="TreeGrafter"/>
</dbReference>
<dbReference type="InterPro" id="IPR011989">
    <property type="entry name" value="ARM-like"/>
</dbReference>
<dbReference type="Proteomes" id="UP000050741">
    <property type="component" value="Unassembled WGS sequence"/>
</dbReference>
<dbReference type="InterPro" id="IPR033133">
    <property type="entry name" value="PUM-HD"/>
</dbReference>
<reference evidence="6" key="1">
    <citation type="submission" date="2013-12" db="EMBL/GenBank/DDBJ databases">
        <authorList>
            <person name="Aslett M."/>
        </authorList>
    </citation>
    <scope>NUCLEOTIDE SEQUENCE [LARGE SCALE GENOMIC DNA]</scope>
    <source>
        <strain evidence="6">Lindley</strain>
    </source>
</reference>
<dbReference type="PROSITE" id="PS50302">
    <property type="entry name" value="PUM"/>
    <property type="match status" value="2"/>
</dbReference>
<sequence length="138" mass="15462">GNVLSLVTDKYGSFVIEHVIEHGLLEDRERIVRSLQGDIMKNGHHKGFCNVINKCLIFGTTEQKNALIDEVCTDNGFGRLPLLEMMKHRFGNTVVQKMLNVADSARRNKMMFAIKTAQLKNTKNRSSKSLSTVRGGAE</sequence>
<organism evidence="6 7">
    <name type="scientific">Globodera pallida</name>
    <name type="common">Potato cyst nematode worm</name>
    <name type="synonym">Heterodera pallida</name>
    <dbReference type="NCBI Taxonomy" id="36090"/>
    <lineage>
        <taxon>Eukaryota</taxon>
        <taxon>Metazoa</taxon>
        <taxon>Ecdysozoa</taxon>
        <taxon>Nematoda</taxon>
        <taxon>Chromadorea</taxon>
        <taxon>Rhabditida</taxon>
        <taxon>Tylenchina</taxon>
        <taxon>Tylenchomorpha</taxon>
        <taxon>Tylenchoidea</taxon>
        <taxon>Heteroderidae</taxon>
        <taxon>Heteroderinae</taxon>
        <taxon>Globodera</taxon>
    </lineage>
</organism>
<dbReference type="AlphaFoldDB" id="A0A183CQ23"/>
<dbReference type="InterPro" id="IPR001313">
    <property type="entry name" value="Pumilio_RNA-bd_rpt"/>
</dbReference>
<keyword evidence="2" id="KW-0677">Repeat</keyword>
<feature type="repeat" description="Pumilio" evidence="4">
    <location>
        <begin position="76"/>
        <end position="113"/>
    </location>
</feature>
<dbReference type="SMART" id="SM00025">
    <property type="entry name" value="Pumilio"/>
    <property type="match status" value="3"/>
</dbReference>
<dbReference type="SUPFAM" id="SSF48371">
    <property type="entry name" value="ARM repeat"/>
    <property type="match status" value="1"/>
</dbReference>
<keyword evidence="1" id="KW-0217">Developmental protein</keyword>
<proteinExistence type="predicted"/>
<evidence type="ECO:0000256" key="2">
    <source>
        <dbReference type="ARBA" id="ARBA00022737"/>
    </source>
</evidence>
<feature type="repeat" description="Pumilio" evidence="4">
    <location>
        <begin position="1"/>
        <end position="33"/>
    </location>
</feature>
<dbReference type="PANTHER" id="PTHR12537">
    <property type="entry name" value="RNA BINDING PROTEIN PUMILIO-RELATED"/>
    <property type="match status" value="1"/>
</dbReference>
<protein>
    <submittedName>
        <fullName evidence="7">PUM-HD domain-containing protein</fullName>
    </submittedName>
</protein>
<dbReference type="PANTHER" id="PTHR12537:SF12">
    <property type="entry name" value="MATERNAL PROTEIN PUMILIO"/>
    <property type="match status" value="1"/>
</dbReference>
<reference evidence="7" key="3">
    <citation type="submission" date="2016-06" db="UniProtKB">
        <authorList>
            <consortium name="WormBaseParasite"/>
        </authorList>
    </citation>
    <scope>IDENTIFICATION</scope>
</reference>
<evidence type="ECO:0000259" key="5">
    <source>
        <dbReference type="PROSITE" id="PS50303"/>
    </source>
</evidence>
<reference evidence="6" key="2">
    <citation type="submission" date="2014-05" db="EMBL/GenBank/DDBJ databases">
        <title>The genome and life-stage specific transcriptomes of Globodera pallida elucidate key aspects of plant parasitism by a cyst nematode.</title>
        <authorList>
            <person name="Cotton J.A."/>
            <person name="Lilley C.J."/>
            <person name="Jones L.M."/>
            <person name="Kikuchi T."/>
            <person name="Reid A.J."/>
            <person name="Thorpe P."/>
            <person name="Tsai I.J."/>
            <person name="Beasley H."/>
            <person name="Blok V."/>
            <person name="Cock P.J.A."/>
            <person name="Van den Akker S.E."/>
            <person name="Holroyd N."/>
            <person name="Hunt M."/>
            <person name="Mantelin S."/>
            <person name="Naghra H."/>
            <person name="Pain A."/>
            <person name="Palomares-Rius J.E."/>
            <person name="Zarowiecki M."/>
            <person name="Berriman M."/>
            <person name="Jones J.T."/>
            <person name="Urwin P.E."/>
        </authorList>
    </citation>
    <scope>NUCLEOTIDE SEQUENCE [LARGE SCALE GENOMIC DNA]</scope>
    <source>
        <strain evidence="6">Lindley</strain>
    </source>
</reference>
<evidence type="ECO:0000313" key="7">
    <source>
        <dbReference type="WBParaSite" id="GPLIN_001498100"/>
    </source>
</evidence>
<name>A0A183CQ23_GLOPA</name>
<keyword evidence="3" id="KW-0221">Differentiation</keyword>
<dbReference type="GO" id="GO:0005737">
    <property type="term" value="C:cytoplasm"/>
    <property type="evidence" value="ECO:0007669"/>
    <property type="project" value="TreeGrafter"/>
</dbReference>
<keyword evidence="6" id="KW-1185">Reference proteome</keyword>
<accession>A0A183CQ23</accession>
<evidence type="ECO:0000256" key="3">
    <source>
        <dbReference type="ARBA" id="ARBA00022782"/>
    </source>
</evidence>
<dbReference type="Pfam" id="PF00806">
    <property type="entry name" value="PUF"/>
    <property type="match status" value="3"/>
</dbReference>
<dbReference type="GO" id="GO:0005634">
    <property type="term" value="C:nucleus"/>
    <property type="evidence" value="ECO:0007669"/>
    <property type="project" value="TreeGrafter"/>
</dbReference>
<dbReference type="Gene3D" id="1.25.10.10">
    <property type="entry name" value="Leucine-rich Repeat Variant"/>
    <property type="match status" value="1"/>
</dbReference>
<dbReference type="WBParaSite" id="GPLIN_001498100">
    <property type="protein sequence ID" value="GPLIN_001498100"/>
    <property type="gene ID" value="GPLIN_001498100"/>
</dbReference>
<feature type="domain" description="PUM-HD" evidence="5">
    <location>
        <begin position="1"/>
        <end position="137"/>
    </location>
</feature>